<dbReference type="Proteomes" id="UP000479226">
    <property type="component" value="Unassembled WGS sequence"/>
</dbReference>
<evidence type="ECO:0000259" key="8">
    <source>
        <dbReference type="PROSITE" id="PS50011"/>
    </source>
</evidence>
<dbReference type="PROSITE" id="PS50011">
    <property type="entry name" value="PROTEIN_KINASE_DOM"/>
    <property type="match status" value="1"/>
</dbReference>
<keyword evidence="5 9" id="KW-0418">Kinase</keyword>
<dbReference type="EMBL" id="JAAKZI010000012">
    <property type="protein sequence ID" value="NGN83546.1"/>
    <property type="molecule type" value="Genomic_DNA"/>
</dbReference>
<dbReference type="PROSITE" id="PS00108">
    <property type="entry name" value="PROTEIN_KINASE_ST"/>
    <property type="match status" value="1"/>
</dbReference>
<dbReference type="GO" id="GO:0004674">
    <property type="term" value="F:protein serine/threonine kinase activity"/>
    <property type="evidence" value="ECO:0007669"/>
    <property type="project" value="UniProtKB-KW"/>
</dbReference>
<dbReference type="RefSeq" id="WP_165181649.1">
    <property type="nucleotide sequence ID" value="NZ_JAAKZI010000012.1"/>
</dbReference>
<proteinExistence type="predicted"/>
<evidence type="ECO:0000313" key="9">
    <source>
        <dbReference type="EMBL" id="NGN83546.1"/>
    </source>
</evidence>
<keyword evidence="6" id="KW-0067">ATP-binding</keyword>
<accession>A0ABX0D9H3</accession>
<feature type="region of interest" description="Disordered" evidence="7">
    <location>
        <begin position="273"/>
        <end position="300"/>
    </location>
</feature>
<keyword evidence="3" id="KW-0808">Transferase</keyword>
<evidence type="ECO:0000256" key="4">
    <source>
        <dbReference type="ARBA" id="ARBA00022741"/>
    </source>
</evidence>
<evidence type="ECO:0000313" key="10">
    <source>
        <dbReference type="Proteomes" id="UP000479226"/>
    </source>
</evidence>
<sequence>MTDVIAGRFALEDPIARGGSGVIWRAFDRRTGTECAAKVLRRRDAGDLLRFVREQSIRVVGPHVLAPYAWAAEDDAVVIASKLVSGGPLSTLLGDYGPLAEGTAAVVLDQLLEALEHVHGAGLVHRDVKTANVLLEPTGSGRMDILLTDFGLAVGLKDPRLTETGAVFGTPGYLAPEVSRGLSGPHQGQDLYAAGQLAEALLSGVEPDLAGRREGAEVRDPALRAVLGALREPDPALRPPSATAARALLAAAGRDDQPRTRDGEPVEVLEQLASNGHPPGRTTDLGDVPAAPPETRVISGPFVEGGRIVDAGTGAGRAARPWSPSTGGVRRRAALLWTGVGVLLLAAGAIGAVELYGNVAQQPAPHPGQTASTPAVPPSGMANPGCGWQEEGNATTINGVRMVCTRQGGSYLWLGPDGHP</sequence>
<evidence type="ECO:0000256" key="6">
    <source>
        <dbReference type="ARBA" id="ARBA00022840"/>
    </source>
</evidence>
<dbReference type="InterPro" id="IPR000719">
    <property type="entry name" value="Prot_kinase_dom"/>
</dbReference>
<dbReference type="PANTHER" id="PTHR43289">
    <property type="entry name" value="MITOGEN-ACTIVATED PROTEIN KINASE KINASE KINASE 20-RELATED"/>
    <property type="match status" value="1"/>
</dbReference>
<dbReference type="PANTHER" id="PTHR43289:SF6">
    <property type="entry name" value="SERINE_THREONINE-PROTEIN KINASE NEKL-3"/>
    <property type="match status" value="1"/>
</dbReference>
<name>A0ABX0D9H3_9MICC</name>
<comment type="caution">
    <text evidence="9">The sequence shown here is derived from an EMBL/GenBank/DDBJ whole genome shotgun (WGS) entry which is preliminary data.</text>
</comment>
<feature type="region of interest" description="Disordered" evidence="7">
    <location>
        <begin position="363"/>
        <end position="386"/>
    </location>
</feature>
<keyword evidence="4" id="KW-0547">Nucleotide-binding</keyword>
<dbReference type="EC" id="2.7.11.1" evidence="1"/>
<evidence type="ECO:0000256" key="1">
    <source>
        <dbReference type="ARBA" id="ARBA00012513"/>
    </source>
</evidence>
<protein>
    <recommendedName>
        <fullName evidence="1">non-specific serine/threonine protein kinase</fullName>
        <ecNumber evidence="1">2.7.11.1</ecNumber>
    </recommendedName>
</protein>
<dbReference type="CDD" id="cd14014">
    <property type="entry name" value="STKc_PknB_like"/>
    <property type="match status" value="1"/>
</dbReference>
<dbReference type="InterPro" id="IPR008271">
    <property type="entry name" value="Ser/Thr_kinase_AS"/>
</dbReference>
<evidence type="ECO:0000256" key="5">
    <source>
        <dbReference type="ARBA" id="ARBA00022777"/>
    </source>
</evidence>
<gene>
    <name evidence="9" type="ORF">G6N77_08760</name>
</gene>
<dbReference type="Gene3D" id="1.10.510.10">
    <property type="entry name" value="Transferase(Phosphotransferase) domain 1"/>
    <property type="match status" value="1"/>
</dbReference>
<keyword evidence="2 9" id="KW-0723">Serine/threonine-protein kinase</keyword>
<dbReference type="InterPro" id="IPR011009">
    <property type="entry name" value="Kinase-like_dom_sf"/>
</dbReference>
<reference evidence="9 10" key="1">
    <citation type="submission" date="2020-02" db="EMBL/GenBank/DDBJ databases">
        <title>Genome sequence of the type strain DSM 27180 of Arthrobacter silviterrae.</title>
        <authorList>
            <person name="Gao J."/>
            <person name="Sun J."/>
        </authorList>
    </citation>
    <scope>NUCLEOTIDE SEQUENCE [LARGE SCALE GENOMIC DNA]</scope>
    <source>
        <strain evidence="9 10">DSM 27180</strain>
    </source>
</reference>
<evidence type="ECO:0000256" key="3">
    <source>
        <dbReference type="ARBA" id="ARBA00022679"/>
    </source>
</evidence>
<feature type="domain" description="Protein kinase" evidence="8">
    <location>
        <begin position="9"/>
        <end position="272"/>
    </location>
</feature>
<dbReference type="SMART" id="SM00220">
    <property type="entry name" value="S_TKc"/>
    <property type="match status" value="1"/>
</dbReference>
<dbReference type="Pfam" id="PF00069">
    <property type="entry name" value="Pkinase"/>
    <property type="match status" value="1"/>
</dbReference>
<evidence type="ECO:0000256" key="7">
    <source>
        <dbReference type="SAM" id="MobiDB-lite"/>
    </source>
</evidence>
<organism evidence="9 10">
    <name type="scientific">Arthrobacter silviterrae</name>
    <dbReference type="NCBI Taxonomy" id="2026658"/>
    <lineage>
        <taxon>Bacteria</taxon>
        <taxon>Bacillati</taxon>
        <taxon>Actinomycetota</taxon>
        <taxon>Actinomycetes</taxon>
        <taxon>Micrococcales</taxon>
        <taxon>Micrococcaceae</taxon>
        <taxon>Arthrobacter</taxon>
    </lineage>
</organism>
<keyword evidence="10" id="KW-1185">Reference proteome</keyword>
<dbReference type="Gene3D" id="3.30.200.20">
    <property type="entry name" value="Phosphorylase Kinase, domain 1"/>
    <property type="match status" value="1"/>
</dbReference>
<dbReference type="SUPFAM" id="SSF56112">
    <property type="entry name" value="Protein kinase-like (PK-like)"/>
    <property type="match status" value="1"/>
</dbReference>
<evidence type="ECO:0000256" key="2">
    <source>
        <dbReference type="ARBA" id="ARBA00022527"/>
    </source>
</evidence>